<evidence type="ECO:0000313" key="2">
    <source>
        <dbReference type="Proteomes" id="UP001198612"/>
    </source>
</evidence>
<evidence type="ECO:0000313" key="1">
    <source>
        <dbReference type="EMBL" id="MCC2228747.1"/>
    </source>
</evidence>
<proteinExistence type="predicted"/>
<evidence type="ECO:0008006" key="3">
    <source>
        <dbReference type="Google" id="ProtNLM"/>
    </source>
</evidence>
<sequence>MWKVDIYLETDSKVQKNMDRRCGYVLETICAGAIRTVEGFSRISGTYHSANLQNLAAALSRITKTSRICVHTEDAYVAAHITKLSEMAETSWKDSKGGMIRNADLWKNIWELAEKHRLEITANTDKHSYSGWLQEQMTAGRCEKDVEKQTERKVMRQMSGYHY</sequence>
<dbReference type="GO" id="GO:0003676">
    <property type="term" value="F:nucleic acid binding"/>
    <property type="evidence" value="ECO:0007669"/>
    <property type="project" value="InterPro"/>
</dbReference>
<dbReference type="AlphaFoldDB" id="A0AAW4WCN6"/>
<dbReference type="Gene3D" id="3.30.420.10">
    <property type="entry name" value="Ribonuclease H-like superfamily/Ribonuclease H"/>
    <property type="match status" value="1"/>
</dbReference>
<dbReference type="InterPro" id="IPR012337">
    <property type="entry name" value="RNaseH-like_sf"/>
</dbReference>
<dbReference type="EMBL" id="JAJEQQ010000023">
    <property type="protein sequence ID" value="MCC2228747.1"/>
    <property type="molecule type" value="Genomic_DNA"/>
</dbReference>
<gene>
    <name evidence="1" type="ORF">LKD40_13190</name>
</gene>
<organism evidence="1 2">
    <name type="scientific">Blautia fusiformis</name>
    <dbReference type="NCBI Taxonomy" id="2881264"/>
    <lineage>
        <taxon>Bacteria</taxon>
        <taxon>Bacillati</taxon>
        <taxon>Bacillota</taxon>
        <taxon>Clostridia</taxon>
        <taxon>Lachnospirales</taxon>
        <taxon>Lachnospiraceae</taxon>
        <taxon>Blautia</taxon>
    </lineage>
</organism>
<name>A0AAW4WCN6_9FIRM</name>
<keyword evidence="2" id="KW-1185">Reference proteome</keyword>
<dbReference type="Proteomes" id="UP001198612">
    <property type="component" value="Unassembled WGS sequence"/>
</dbReference>
<dbReference type="InterPro" id="IPR036397">
    <property type="entry name" value="RNaseH_sf"/>
</dbReference>
<reference evidence="1 2" key="1">
    <citation type="submission" date="2021-10" db="EMBL/GenBank/DDBJ databases">
        <title>Anaerobic single-cell dispensing facilitates the cultivation of human gut bacteria.</title>
        <authorList>
            <person name="Afrizal A."/>
        </authorList>
    </citation>
    <scope>NUCLEOTIDE SEQUENCE [LARGE SCALE GENOMIC DNA]</scope>
    <source>
        <strain evidence="1 2">CLA-AA-H217</strain>
    </source>
</reference>
<comment type="caution">
    <text evidence="1">The sequence shown here is derived from an EMBL/GenBank/DDBJ whole genome shotgun (WGS) entry which is preliminary data.</text>
</comment>
<dbReference type="SUPFAM" id="SSF53098">
    <property type="entry name" value="Ribonuclease H-like"/>
    <property type="match status" value="1"/>
</dbReference>
<accession>A0AAW4WCN6</accession>
<protein>
    <recommendedName>
        <fullName evidence="3">RNase H type-1 domain-containing protein</fullName>
    </recommendedName>
</protein>
<dbReference type="RefSeq" id="WP_227589010.1">
    <property type="nucleotide sequence ID" value="NZ_JAJEQQ010000023.1"/>
</dbReference>